<feature type="non-terminal residue" evidence="7">
    <location>
        <position position="1"/>
    </location>
</feature>
<dbReference type="Pfam" id="PF07624">
    <property type="entry name" value="PSD2"/>
    <property type="match status" value="1"/>
</dbReference>
<dbReference type="EMBL" id="UINC01008401">
    <property type="protein sequence ID" value="SVA37814.1"/>
    <property type="molecule type" value="Genomic_DNA"/>
</dbReference>
<feature type="domain" description="DUF1595" evidence="6">
    <location>
        <begin position="444"/>
        <end position="505"/>
    </location>
</feature>
<dbReference type="Pfam" id="PF07637">
    <property type="entry name" value="PSD5"/>
    <property type="match status" value="1"/>
</dbReference>
<proteinExistence type="predicted"/>
<reference evidence="7" key="1">
    <citation type="submission" date="2018-05" db="EMBL/GenBank/DDBJ databases">
        <authorList>
            <person name="Lanie J.A."/>
            <person name="Ng W.-L."/>
            <person name="Kazmierczak K.M."/>
            <person name="Andrzejewski T.M."/>
            <person name="Davidsen T.M."/>
            <person name="Wayne K.J."/>
            <person name="Tettelin H."/>
            <person name="Glass J.I."/>
            <person name="Rusch D."/>
            <person name="Podicherti R."/>
            <person name="Tsui H.-C.T."/>
            <person name="Winkler M.E."/>
        </authorList>
    </citation>
    <scope>NUCLEOTIDE SEQUENCE</scope>
</reference>
<feature type="domain" description="DUF1588" evidence="3">
    <location>
        <begin position="657"/>
        <end position="756"/>
    </location>
</feature>
<evidence type="ECO:0008006" key="8">
    <source>
        <dbReference type="Google" id="ProtNLM"/>
    </source>
</evidence>
<feature type="domain" description="DUF1592" evidence="4">
    <location>
        <begin position="518"/>
        <end position="638"/>
    </location>
</feature>
<dbReference type="InterPro" id="IPR013042">
    <property type="entry name" value="DUF1592"/>
</dbReference>
<dbReference type="InterPro" id="IPR013043">
    <property type="entry name" value="DUF1595"/>
</dbReference>
<name>A0A381VCE7_9ZZZZ</name>
<sequence length="859" mass="97319">VLRPEATMKIARLILTASLILATPLFGAPINQEQFSKLTKLHCVSCHGPDKQKGRFRIDTIDLNKLDVTQADRLSDAVDLLNDQEMPPEEKSKLSPDSRLQLVELLAEALNEFYVARRSQGADVVRRLSRQQYIHSLQDVLGINAQIGRDLPHDAISVDGFSNNAKDLTISELHMQYYIQTARLALDHAIAPEGPMPEAHRFSYDVTQRERGKGDKARMFPFMVPSVLDSPWDSRFVKGKTYYPPAKLIARHYRLNLTVAGLGEAGSKRHGLSEIGISLPPVFQTYEAGGGKRRAPNPNIKIALRKAPRKGLFRVMVRVAKADDAKVNPVLRVTYGTIVDKAGLKVDTRTMGKPVAITAKPGEFQEVEFFGELSNYPTPQKTDTVGMSTIMLWNDVYTYDRDQERPALLVDKIIFEGPLYRSWPPETHQRIFIESENKTNESVYAREVIHAFVNRAFRTDVSEQTIAHFHGLWRSAKDEGISFQESIRETLVAVLCSPRFLYMAEPEKAVAKASVSTSDWAIRMAYFLWDGPPDDSLRRLAKSGKLAEDKTLDAQIDRMIKDPRSWRFVESFCKEWLQMSKFYEKPHDGRLTRFIKDSMDKETYHFFADLLRNNRSYLNCLDSDYAMVNSVLANFYGIKGVEGSHFRRVTLEPGHPRGGMLTQGTFMVANAGENAQSHPIRRGVWLTERILGIDLPPPPKTVNDVSEEIEGFLDFPLKKQLKLHQENESCAACHRKIDPYGIPFESFDGNGAWRETVTRVLSYHKGRMRESKGVPVDPSTEIEGKQIADINALKSYLLNERRGQASRAFVEHLCTYALGRSLNFSDRPHVDTIVAEFEKADYRAADLIKIIIGSKLFKQ</sequence>
<gene>
    <name evidence="7" type="ORF">METZ01_LOCUS90668</name>
</gene>
<dbReference type="Pfam" id="PF07626">
    <property type="entry name" value="PSD3"/>
    <property type="match status" value="1"/>
</dbReference>
<dbReference type="InterPro" id="IPR011478">
    <property type="entry name" value="DUF1585"/>
</dbReference>
<feature type="domain" description="DUF1587" evidence="2">
    <location>
        <begin position="126"/>
        <end position="191"/>
    </location>
</feature>
<protein>
    <recommendedName>
        <fullName evidence="8">Cytochrome c domain-containing protein</fullName>
    </recommendedName>
</protein>
<feature type="domain" description="DUF1585" evidence="1">
    <location>
        <begin position="784"/>
        <end position="857"/>
    </location>
</feature>
<dbReference type="InterPro" id="IPR013039">
    <property type="entry name" value="DUF1588"/>
</dbReference>
<evidence type="ECO:0000259" key="2">
    <source>
        <dbReference type="Pfam" id="PF07626"/>
    </source>
</evidence>
<evidence type="ECO:0000259" key="5">
    <source>
        <dbReference type="Pfam" id="PF07635"/>
    </source>
</evidence>
<evidence type="ECO:0000313" key="7">
    <source>
        <dbReference type="EMBL" id="SVA37814.1"/>
    </source>
</evidence>
<dbReference type="InterPro" id="IPR013036">
    <property type="entry name" value="DUF1587"/>
</dbReference>
<dbReference type="Pfam" id="PF07635">
    <property type="entry name" value="PSCyt1"/>
    <property type="match status" value="1"/>
</dbReference>
<dbReference type="AlphaFoldDB" id="A0A381VCE7"/>
<evidence type="ECO:0000259" key="6">
    <source>
        <dbReference type="Pfam" id="PF07637"/>
    </source>
</evidence>
<dbReference type="Pfam" id="PF07627">
    <property type="entry name" value="PSCyt3"/>
    <property type="match status" value="1"/>
</dbReference>
<accession>A0A381VCE7</accession>
<evidence type="ECO:0000259" key="4">
    <source>
        <dbReference type="Pfam" id="PF07631"/>
    </source>
</evidence>
<feature type="domain" description="Cytochrome C Planctomycete-type" evidence="5">
    <location>
        <begin position="43"/>
        <end position="90"/>
    </location>
</feature>
<dbReference type="InterPro" id="IPR011429">
    <property type="entry name" value="Cyt_c_Planctomycete-type"/>
</dbReference>
<evidence type="ECO:0000259" key="1">
    <source>
        <dbReference type="Pfam" id="PF07624"/>
    </source>
</evidence>
<dbReference type="Pfam" id="PF07631">
    <property type="entry name" value="PSD4"/>
    <property type="match status" value="1"/>
</dbReference>
<evidence type="ECO:0000259" key="3">
    <source>
        <dbReference type="Pfam" id="PF07627"/>
    </source>
</evidence>
<organism evidence="7">
    <name type="scientific">marine metagenome</name>
    <dbReference type="NCBI Taxonomy" id="408172"/>
    <lineage>
        <taxon>unclassified sequences</taxon>
        <taxon>metagenomes</taxon>
        <taxon>ecological metagenomes</taxon>
    </lineage>
</organism>